<evidence type="ECO:0000313" key="2">
    <source>
        <dbReference type="EMBL" id="PVH90551.1"/>
    </source>
</evidence>
<dbReference type="EMBL" id="KZ806231">
    <property type="protein sequence ID" value="PVH90551.1"/>
    <property type="molecule type" value="Genomic_DNA"/>
</dbReference>
<evidence type="ECO:0000313" key="3">
    <source>
        <dbReference type="Proteomes" id="UP000244855"/>
    </source>
</evidence>
<dbReference type="AlphaFoldDB" id="A0A2V1CY10"/>
<dbReference type="Proteomes" id="UP000244855">
    <property type="component" value="Unassembled WGS sequence"/>
</dbReference>
<reference evidence="2 3" key="1">
    <citation type="journal article" date="2018" name="Sci. Rep.">
        <title>Comparative genomics provides insights into the lifestyle and reveals functional heterogeneity of dark septate endophytic fungi.</title>
        <authorList>
            <person name="Knapp D.G."/>
            <person name="Nemeth J.B."/>
            <person name="Barry K."/>
            <person name="Hainaut M."/>
            <person name="Henrissat B."/>
            <person name="Johnson J."/>
            <person name="Kuo A."/>
            <person name="Lim J.H.P."/>
            <person name="Lipzen A."/>
            <person name="Nolan M."/>
            <person name="Ohm R.A."/>
            <person name="Tamas L."/>
            <person name="Grigoriev I.V."/>
            <person name="Spatafora J.W."/>
            <person name="Nagy L.G."/>
            <person name="Kovacs G.M."/>
        </authorList>
    </citation>
    <scope>NUCLEOTIDE SEQUENCE [LARGE SCALE GENOMIC DNA]</scope>
    <source>
        <strain evidence="2 3">DSE2036</strain>
    </source>
</reference>
<feature type="compositionally biased region" description="Basic and acidic residues" evidence="1">
    <location>
        <begin position="39"/>
        <end position="53"/>
    </location>
</feature>
<proteinExistence type="predicted"/>
<feature type="compositionally biased region" description="Low complexity" evidence="1">
    <location>
        <begin position="1"/>
        <end position="18"/>
    </location>
</feature>
<accession>A0A2V1CY10</accession>
<gene>
    <name evidence="2" type="ORF">DM02DRAFT_620966</name>
</gene>
<name>A0A2V1CY10_9PLEO</name>
<evidence type="ECO:0000256" key="1">
    <source>
        <dbReference type="SAM" id="MobiDB-lite"/>
    </source>
</evidence>
<organism evidence="2 3">
    <name type="scientific">Periconia macrospinosa</name>
    <dbReference type="NCBI Taxonomy" id="97972"/>
    <lineage>
        <taxon>Eukaryota</taxon>
        <taxon>Fungi</taxon>
        <taxon>Dikarya</taxon>
        <taxon>Ascomycota</taxon>
        <taxon>Pezizomycotina</taxon>
        <taxon>Dothideomycetes</taxon>
        <taxon>Pleosporomycetidae</taxon>
        <taxon>Pleosporales</taxon>
        <taxon>Massarineae</taxon>
        <taxon>Periconiaceae</taxon>
        <taxon>Periconia</taxon>
    </lineage>
</organism>
<sequence>MVAPQQQQRPSSEQQRQPVEVEDLAPENAVGETTASRADGCKTDGELERRTNMEARTRNWHRFIPVIDMLGTILAMVASAEAAPNLKRIAA</sequence>
<keyword evidence="3" id="KW-1185">Reference proteome</keyword>
<protein>
    <submittedName>
        <fullName evidence="2">Uncharacterized protein</fullName>
    </submittedName>
</protein>
<feature type="region of interest" description="Disordered" evidence="1">
    <location>
        <begin position="1"/>
        <end position="53"/>
    </location>
</feature>